<accession>A0A9Q5HVJ3</accession>
<dbReference type="GO" id="GO:0005506">
    <property type="term" value="F:iron ion binding"/>
    <property type="evidence" value="ECO:0007669"/>
    <property type="project" value="InterPro"/>
</dbReference>
<reference evidence="10" key="1">
    <citation type="submission" date="2016-06" db="EMBL/GenBank/DDBJ databases">
        <title>Draft Genome sequence of the fungus Inonotus baumii.</title>
        <authorList>
            <person name="Zhu H."/>
            <person name="Lin W."/>
        </authorList>
    </citation>
    <scope>NUCLEOTIDE SEQUENCE</scope>
    <source>
        <strain evidence="10">821</strain>
    </source>
</reference>
<feature type="binding site" description="axial binding residue" evidence="8">
    <location>
        <position position="532"/>
    </location>
    <ligand>
        <name>heme</name>
        <dbReference type="ChEBI" id="CHEBI:30413"/>
    </ligand>
    <ligandPart>
        <name>Fe</name>
        <dbReference type="ChEBI" id="CHEBI:18248"/>
    </ligandPart>
</feature>
<proteinExistence type="inferred from homology"/>
<dbReference type="InterPro" id="IPR036396">
    <property type="entry name" value="Cyt_P450_sf"/>
</dbReference>
<dbReference type="PANTHER" id="PTHR24305">
    <property type="entry name" value="CYTOCHROME P450"/>
    <property type="match status" value="1"/>
</dbReference>
<evidence type="ECO:0000256" key="5">
    <source>
        <dbReference type="ARBA" id="ARBA00023002"/>
    </source>
</evidence>
<keyword evidence="11" id="KW-1185">Reference proteome</keyword>
<keyword evidence="5" id="KW-0560">Oxidoreductase</keyword>
<keyword evidence="8" id="KW-0349">Heme</keyword>
<comment type="caution">
    <text evidence="10">The sequence shown here is derived from an EMBL/GenBank/DDBJ whole genome shotgun (WGS) entry which is preliminary data.</text>
</comment>
<keyword evidence="9" id="KW-1133">Transmembrane helix</keyword>
<evidence type="ECO:0000313" key="10">
    <source>
        <dbReference type="EMBL" id="OCB86788.1"/>
    </source>
</evidence>
<dbReference type="GO" id="GO:0004497">
    <property type="term" value="F:monooxygenase activity"/>
    <property type="evidence" value="ECO:0007669"/>
    <property type="project" value="UniProtKB-KW"/>
</dbReference>
<dbReference type="InterPro" id="IPR050121">
    <property type="entry name" value="Cytochrome_P450_monoxygenase"/>
</dbReference>
<comment type="similarity">
    <text evidence="3">Belongs to the cytochrome P450 family.</text>
</comment>
<dbReference type="GO" id="GO:0020037">
    <property type="term" value="F:heme binding"/>
    <property type="evidence" value="ECO:0007669"/>
    <property type="project" value="InterPro"/>
</dbReference>
<dbReference type="AlphaFoldDB" id="A0A9Q5HVJ3"/>
<dbReference type="OrthoDB" id="6692864at2759"/>
<evidence type="ECO:0000256" key="3">
    <source>
        <dbReference type="ARBA" id="ARBA00010617"/>
    </source>
</evidence>
<keyword evidence="4 8" id="KW-0479">Metal-binding</keyword>
<dbReference type="Proteomes" id="UP000757232">
    <property type="component" value="Unassembled WGS sequence"/>
</dbReference>
<evidence type="ECO:0000256" key="7">
    <source>
        <dbReference type="ARBA" id="ARBA00023033"/>
    </source>
</evidence>
<dbReference type="GO" id="GO:0016705">
    <property type="term" value="F:oxidoreductase activity, acting on paired donors, with incorporation or reduction of molecular oxygen"/>
    <property type="evidence" value="ECO:0007669"/>
    <property type="project" value="InterPro"/>
</dbReference>
<evidence type="ECO:0000256" key="6">
    <source>
        <dbReference type="ARBA" id="ARBA00023004"/>
    </source>
</evidence>
<evidence type="ECO:0000256" key="4">
    <source>
        <dbReference type="ARBA" id="ARBA00022723"/>
    </source>
</evidence>
<evidence type="ECO:0000256" key="1">
    <source>
        <dbReference type="ARBA" id="ARBA00001971"/>
    </source>
</evidence>
<sequence>MAHIPTLSLKESLLFDVFCALVVHKIYNKYEVEPANLIATFLLLAGVPALPYYLLVPCMESTVVAVLLAYALFYVSLAVSVILYRISPMHPLAMYPGPLYLKISKLFWMYHASTGKQYVLFTRLHDKYGFVVRIGPNELSIVDVESIPPIIGLRKGPLPTHSALVWIAHGIPGTIPSLPAARDVDVHDQRRKLWNHGFTTSALKELQPAVENRVLELVDELGKRTFPKSGGREISLDLALWMSNFAMDRYDVMGDMVLSGGFSLVRKGDEGGTRALLGDFVECDSFPLHGEAYRLTYKDLRVVGVLQHTPWIIGLIHKLAAVPEGMRKFQEFAFQRYKMRRSQGTATRDLFHYITNEEGLEKIEVPTDQGMNDVLTAIGAGADTTSTVLAAVFFYLLSNPSVCMRLRKEVESEFPVEEREPFDAVKLARMPYLNAVMQYPPLSNEALRLQPPVATSLQRCPLEGSGGVIVAGRLVPESTILYLPPYLHHRDERYFSPSPDSFIPERWLDLDNKKFTTNVAAFIPFSAGRANCVGKSLALMEIRMVVATIVQRFDMEFAEGYDPHKWEEDLQEFFVMKVGKLPVVLRARH</sequence>
<keyword evidence="6 8" id="KW-0408">Iron</keyword>
<dbReference type="Gene3D" id="1.10.630.10">
    <property type="entry name" value="Cytochrome P450"/>
    <property type="match status" value="1"/>
</dbReference>
<feature type="transmembrane region" description="Helical" evidence="9">
    <location>
        <begin position="61"/>
        <end position="84"/>
    </location>
</feature>
<gene>
    <name evidence="10" type="ORF">A7U60_g6250</name>
</gene>
<evidence type="ECO:0000256" key="9">
    <source>
        <dbReference type="SAM" id="Phobius"/>
    </source>
</evidence>
<comment type="cofactor">
    <cofactor evidence="1 8">
        <name>heme</name>
        <dbReference type="ChEBI" id="CHEBI:30413"/>
    </cofactor>
</comment>
<dbReference type="PANTHER" id="PTHR24305:SF187">
    <property type="entry name" value="P450, PUTATIVE (EUROFUNG)-RELATED"/>
    <property type="match status" value="1"/>
</dbReference>
<dbReference type="PRINTS" id="PR00385">
    <property type="entry name" value="P450"/>
</dbReference>
<evidence type="ECO:0000313" key="11">
    <source>
        <dbReference type="Proteomes" id="UP000757232"/>
    </source>
</evidence>
<feature type="transmembrane region" description="Helical" evidence="9">
    <location>
        <begin position="35"/>
        <end position="55"/>
    </location>
</feature>
<keyword evidence="9" id="KW-0472">Membrane</keyword>
<dbReference type="Pfam" id="PF00067">
    <property type="entry name" value="p450"/>
    <property type="match status" value="1"/>
</dbReference>
<protein>
    <submittedName>
        <fullName evidence="10">Cytochrome P450</fullName>
    </submittedName>
</protein>
<dbReference type="PRINTS" id="PR00463">
    <property type="entry name" value="EP450I"/>
</dbReference>
<keyword evidence="9" id="KW-0812">Transmembrane</keyword>
<dbReference type="InterPro" id="IPR002401">
    <property type="entry name" value="Cyt_P450_E_grp-I"/>
</dbReference>
<evidence type="ECO:0000256" key="8">
    <source>
        <dbReference type="PIRSR" id="PIRSR602401-1"/>
    </source>
</evidence>
<comment type="pathway">
    <text evidence="2">Secondary metabolite biosynthesis.</text>
</comment>
<keyword evidence="7" id="KW-0503">Monooxygenase</keyword>
<dbReference type="InterPro" id="IPR001128">
    <property type="entry name" value="Cyt_P450"/>
</dbReference>
<evidence type="ECO:0000256" key="2">
    <source>
        <dbReference type="ARBA" id="ARBA00005179"/>
    </source>
</evidence>
<dbReference type="EMBL" id="LNZH02000199">
    <property type="protein sequence ID" value="OCB86788.1"/>
    <property type="molecule type" value="Genomic_DNA"/>
</dbReference>
<dbReference type="SUPFAM" id="SSF48264">
    <property type="entry name" value="Cytochrome P450"/>
    <property type="match status" value="1"/>
</dbReference>
<organism evidence="10 11">
    <name type="scientific">Sanghuangporus baumii</name>
    <name type="common">Phellinus baumii</name>
    <dbReference type="NCBI Taxonomy" id="108892"/>
    <lineage>
        <taxon>Eukaryota</taxon>
        <taxon>Fungi</taxon>
        <taxon>Dikarya</taxon>
        <taxon>Basidiomycota</taxon>
        <taxon>Agaricomycotina</taxon>
        <taxon>Agaricomycetes</taxon>
        <taxon>Hymenochaetales</taxon>
        <taxon>Hymenochaetaceae</taxon>
        <taxon>Sanghuangporus</taxon>
    </lineage>
</organism>
<name>A0A9Q5HVJ3_SANBA</name>